<dbReference type="InterPro" id="IPR029068">
    <property type="entry name" value="Glyas_Bleomycin-R_OHBP_Dase"/>
</dbReference>
<dbReference type="GO" id="GO:0051213">
    <property type="term" value="F:dioxygenase activity"/>
    <property type="evidence" value="ECO:0007669"/>
    <property type="project" value="UniProtKB-KW"/>
</dbReference>
<protein>
    <submittedName>
        <fullName evidence="2">Glyoxalase/bleomycin resistance protein/dioxygenase</fullName>
    </submittedName>
</protein>
<dbReference type="AlphaFoldDB" id="A0A0H4PZV6"/>
<proteinExistence type="predicted"/>
<keyword evidence="3" id="KW-1185">Reference proteome</keyword>
<dbReference type="InterPro" id="IPR037523">
    <property type="entry name" value="VOC_core"/>
</dbReference>
<keyword evidence="2" id="KW-0223">Dioxygenase</keyword>
<dbReference type="Pfam" id="PF00903">
    <property type="entry name" value="Glyoxalase"/>
    <property type="match status" value="1"/>
</dbReference>
<feature type="domain" description="VOC" evidence="1">
    <location>
        <begin position="6"/>
        <end position="126"/>
    </location>
</feature>
<accession>A0A0H4PZV6</accession>
<keyword evidence="2" id="KW-0560">Oxidoreductase</keyword>
<evidence type="ECO:0000313" key="2">
    <source>
        <dbReference type="EMBL" id="AKP53942.1"/>
    </source>
</evidence>
<dbReference type="STRING" id="320787.CA2015_4607"/>
<dbReference type="SUPFAM" id="SSF54593">
    <property type="entry name" value="Glyoxalase/Bleomycin resistance protein/Dihydroxybiphenyl dioxygenase"/>
    <property type="match status" value="1"/>
</dbReference>
<dbReference type="InterPro" id="IPR004360">
    <property type="entry name" value="Glyas_Fos-R_dOase_dom"/>
</dbReference>
<dbReference type="Proteomes" id="UP000036520">
    <property type="component" value="Chromosome"/>
</dbReference>
<dbReference type="EMBL" id="CP012040">
    <property type="protein sequence ID" value="AKP53942.1"/>
    <property type="molecule type" value="Genomic_DNA"/>
</dbReference>
<dbReference type="KEGG" id="camu:CA2015_4607"/>
<organism evidence="2 3">
    <name type="scientific">Cyclobacterium amurskyense</name>
    <dbReference type="NCBI Taxonomy" id="320787"/>
    <lineage>
        <taxon>Bacteria</taxon>
        <taxon>Pseudomonadati</taxon>
        <taxon>Bacteroidota</taxon>
        <taxon>Cytophagia</taxon>
        <taxon>Cytophagales</taxon>
        <taxon>Cyclobacteriaceae</taxon>
        <taxon>Cyclobacterium</taxon>
    </lineage>
</organism>
<evidence type="ECO:0000259" key="1">
    <source>
        <dbReference type="PROSITE" id="PS51819"/>
    </source>
</evidence>
<dbReference type="Gene3D" id="3.10.180.10">
    <property type="entry name" value="2,3-Dihydroxybiphenyl 1,2-Dioxygenase, domain 1"/>
    <property type="match status" value="1"/>
</dbReference>
<name>A0A0H4PZV6_9BACT</name>
<reference evidence="2 3" key="1">
    <citation type="submission" date="2015-07" db="EMBL/GenBank/DDBJ databases">
        <authorList>
            <person name="Kim K.M."/>
        </authorList>
    </citation>
    <scope>NUCLEOTIDE SEQUENCE [LARGE SCALE GENOMIC DNA]</scope>
    <source>
        <strain evidence="2 3">KCTC 12363</strain>
    </source>
</reference>
<gene>
    <name evidence="2" type="ORF">CA2015_4607</name>
</gene>
<sequence>MIPYTKIKETCLYIDDLDLAEKFYHQVLEMPLISKVDKRHVFFRCGESVLLCFLPEVTKNETSLPPHFAYGKQHLAFEVRKEDYLEIREKLSQKGIVFTHTQEWGNQLSSFYFEDPFGNVLEIVPQGIWE</sequence>
<evidence type="ECO:0000313" key="3">
    <source>
        <dbReference type="Proteomes" id="UP000036520"/>
    </source>
</evidence>
<dbReference type="PROSITE" id="PS51819">
    <property type="entry name" value="VOC"/>
    <property type="match status" value="1"/>
</dbReference>